<dbReference type="InterPro" id="IPR051030">
    <property type="entry name" value="Vitamin_B12-ABC_binding"/>
</dbReference>
<feature type="domain" description="Fe/B12 periplasmic-binding" evidence="6">
    <location>
        <begin position="23"/>
        <end position="273"/>
    </location>
</feature>
<keyword evidence="1 5" id="KW-0813">Transport</keyword>
<comment type="subunit">
    <text evidence="5">The complex is composed of two ATP-binding proteins (BtuD), two transmembrane proteins (BtuC) and a solute-binding protein (BtuF).</text>
</comment>
<sequence length="273" mass="30465">MFRFTSIVPLLITTSVVSAPVERVIALAPHATEIAFAAGLGDKLIAVSAMSDYPEQAQSLEKVANYQGMKLERIIALQPDLIIAWPSGNPKKELEMLRQFGFTIYDSHTKTLSDIADNIDDLSEFSDNPKLGRAQAKAFRDQLAALSQRYDVKDPVSYFYQLNEKPIITVAQGHWPSEVFSFCGGVNVFEHSATSYPQVGIEQVVVAQPEALFLSEHALSDGSMWHPWKDQLSAIENNAMWTLNSDFINRPTPRTLGAVKQVCEHLQSIREKR</sequence>
<dbReference type="InterPro" id="IPR054828">
    <property type="entry name" value="Vit_B12_bind_prot"/>
</dbReference>
<comment type="caution">
    <text evidence="5">Lacks conserved residue(s) required for the propagation of feature annotation.</text>
</comment>
<comment type="similarity">
    <text evidence="5">Belongs to the BtuF family.</text>
</comment>
<dbReference type="RefSeq" id="WP_017041426.1">
    <property type="nucleotide sequence ID" value="NZ_JBNGCH010000311.1"/>
</dbReference>
<reference evidence="8" key="1">
    <citation type="submission" date="2016-06" db="EMBL/GenBank/DDBJ databases">
        <authorList>
            <person name="Hehemann J.-H."/>
            <person name="Arevalo P."/>
            <person name="Datta M.S."/>
            <person name="Polz M.F."/>
        </authorList>
    </citation>
    <scope>NUCLEOTIDE SEQUENCE [LARGE SCALE GENOMIC DNA]</scope>
    <source>
        <strain evidence="8">9CSC122</strain>
    </source>
</reference>
<feature type="site" description="Important for BtuC binding" evidence="5">
    <location>
        <position position="72"/>
    </location>
</feature>
<organism evidence="7 8">
    <name type="scientific">Vibrio genomosp. F10</name>
    <dbReference type="NCBI Taxonomy" id="723171"/>
    <lineage>
        <taxon>Bacteria</taxon>
        <taxon>Pseudomonadati</taxon>
        <taxon>Pseudomonadota</taxon>
        <taxon>Gammaproteobacteria</taxon>
        <taxon>Vibrionales</taxon>
        <taxon>Vibrionaceae</taxon>
        <taxon>Vibrio</taxon>
    </lineage>
</organism>
<dbReference type="EMBL" id="MAJZ01000311">
    <property type="protein sequence ID" value="OCH78089.1"/>
    <property type="molecule type" value="Genomic_DNA"/>
</dbReference>
<dbReference type="GO" id="GO:0031419">
    <property type="term" value="F:cobalamin binding"/>
    <property type="evidence" value="ECO:0007669"/>
    <property type="project" value="InterPro"/>
</dbReference>
<dbReference type="CDD" id="cd01144">
    <property type="entry name" value="BtuF"/>
    <property type="match status" value="1"/>
</dbReference>
<evidence type="ECO:0000256" key="4">
    <source>
        <dbReference type="ARBA" id="ARBA00023157"/>
    </source>
</evidence>
<dbReference type="SUPFAM" id="SSF53807">
    <property type="entry name" value="Helical backbone' metal receptor"/>
    <property type="match status" value="1"/>
</dbReference>
<dbReference type="GO" id="GO:0042597">
    <property type="term" value="C:periplasmic space"/>
    <property type="evidence" value="ECO:0007669"/>
    <property type="project" value="UniProtKB-SubCell"/>
</dbReference>
<dbReference type="NCBIfam" id="NF038402">
    <property type="entry name" value="TroA_like"/>
    <property type="match status" value="1"/>
</dbReference>
<comment type="caution">
    <text evidence="7">The sequence shown here is derived from an EMBL/GenBank/DDBJ whole genome shotgun (WGS) entry which is preliminary data.</text>
</comment>
<evidence type="ECO:0000259" key="6">
    <source>
        <dbReference type="PROSITE" id="PS50983"/>
    </source>
</evidence>
<proteinExistence type="inferred from homology"/>
<dbReference type="HAMAP" id="MF_01000">
    <property type="entry name" value="BtuF"/>
    <property type="match status" value="1"/>
</dbReference>
<evidence type="ECO:0000313" key="7">
    <source>
        <dbReference type="EMBL" id="OCH78089.1"/>
    </source>
</evidence>
<keyword evidence="4" id="KW-1015">Disulfide bond</keyword>
<keyword evidence="8" id="KW-1185">Reference proteome</keyword>
<feature type="site" description="Important for BtuC binding" evidence="5">
    <location>
        <position position="202"/>
    </location>
</feature>
<evidence type="ECO:0000256" key="2">
    <source>
        <dbReference type="ARBA" id="ARBA00022729"/>
    </source>
</evidence>
<evidence type="ECO:0000256" key="1">
    <source>
        <dbReference type="ARBA" id="ARBA00022448"/>
    </source>
</evidence>
<evidence type="ECO:0000313" key="8">
    <source>
        <dbReference type="Proteomes" id="UP000093173"/>
    </source>
</evidence>
<comment type="function">
    <text evidence="5">Part of the ABC transporter complex BtuCDF involved in vitamin B12 import. Binds vitamin B12 and delivers it to the periplasmic surface of BtuC.</text>
</comment>
<comment type="subcellular location">
    <subcellularLocation>
        <location evidence="5">Periplasm</location>
    </subcellularLocation>
</comment>
<evidence type="ECO:0000256" key="5">
    <source>
        <dbReference type="HAMAP-Rule" id="MF_01000"/>
    </source>
</evidence>
<dbReference type="PANTHER" id="PTHR42860">
    <property type="entry name" value="VITAMIN B12-BINDING PROTEIN"/>
    <property type="match status" value="1"/>
</dbReference>
<dbReference type="Proteomes" id="UP000093173">
    <property type="component" value="Unassembled WGS sequence"/>
</dbReference>
<dbReference type="InterPro" id="IPR023544">
    <property type="entry name" value="ABC_transptr_vit_B12-bd"/>
</dbReference>
<accession>A0A1B9R1A7</accession>
<keyword evidence="2 5" id="KW-0732">Signal</keyword>
<dbReference type="AlphaFoldDB" id="A0A1B9R1A7"/>
<dbReference type="InterPro" id="IPR002491">
    <property type="entry name" value="ABC_transptr_periplasmic_BD"/>
</dbReference>
<name>A0A1B9R1A7_9VIBR</name>
<dbReference type="Gene3D" id="3.40.50.1980">
    <property type="entry name" value="Nitrogenase molybdenum iron protein domain"/>
    <property type="match status" value="2"/>
</dbReference>
<dbReference type="GO" id="GO:0015889">
    <property type="term" value="P:cobalamin transport"/>
    <property type="evidence" value="ECO:0007669"/>
    <property type="project" value="UniProtKB-UniRule"/>
</dbReference>
<dbReference type="Pfam" id="PF01497">
    <property type="entry name" value="Peripla_BP_2"/>
    <property type="match status" value="1"/>
</dbReference>
<keyword evidence="3 5" id="KW-0574">Periplasm</keyword>
<dbReference type="PANTHER" id="PTHR42860:SF1">
    <property type="entry name" value="VITAMIN B12-BINDING PROTEIN"/>
    <property type="match status" value="1"/>
</dbReference>
<evidence type="ECO:0000256" key="3">
    <source>
        <dbReference type="ARBA" id="ARBA00022764"/>
    </source>
</evidence>
<gene>
    <name evidence="5" type="primary">btuF</name>
    <name evidence="7" type="ORF">A6E14_00935</name>
</gene>
<protein>
    <recommendedName>
        <fullName evidence="5">Vitamin B12-binding protein</fullName>
    </recommendedName>
</protein>
<dbReference type="PROSITE" id="PS50983">
    <property type="entry name" value="FE_B12_PBP"/>
    <property type="match status" value="1"/>
</dbReference>